<dbReference type="InterPro" id="IPR025366">
    <property type="entry name" value="DUF4270"/>
</dbReference>
<dbReference type="RefSeq" id="WP_089370564.1">
    <property type="nucleotide sequence ID" value="NZ_BMEP01000003.1"/>
</dbReference>
<dbReference type="Proteomes" id="UP000198379">
    <property type="component" value="Unassembled WGS sequence"/>
</dbReference>
<proteinExistence type="predicted"/>
<name>A0A238WNN9_9FLAO</name>
<accession>A0A238WNN9</accession>
<protein>
    <recommendedName>
        <fullName evidence="3">DUF4270 domain-containing protein</fullName>
    </recommendedName>
</protein>
<dbReference type="Pfam" id="PF14092">
    <property type="entry name" value="DUF4270"/>
    <property type="match status" value="1"/>
</dbReference>
<dbReference type="EMBL" id="FZNY01000001">
    <property type="protein sequence ID" value="SNR48210.1"/>
    <property type="molecule type" value="Genomic_DNA"/>
</dbReference>
<keyword evidence="2" id="KW-1185">Reference proteome</keyword>
<dbReference type="OrthoDB" id="1466062at2"/>
<evidence type="ECO:0000313" key="1">
    <source>
        <dbReference type="EMBL" id="SNR48210.1"/>
    </source>
</evidence>
<gene>
    <name evidence="1" type="ORF">SAMN06265376_1011278</name>
</gene>
<organism evidence="1 2">
    <name type="scientific">Dokdonia pacifica</name>
    <dbReference type="NCBI Taxonomy" id="1627892"/>
    <lineage>
        <taxon>Bacteria</taxon>
        <taxon>Pseudomonadati</taxon>
        <taxon>Bacteroidota</taxon>
        <taxon>Flavobacteriia</taxon>
        <taxon>Flavobacteriales</taxon>
        <taxon>Flavobacteriaceae</taxon>
        <taxon>Dokdonia</taxon>
    </lineage>
</organism>
<dbReference type="AlphaFoldDB" id="A0A238WNN9"/>
<evidence type="ECO:0000313" key="2">
    <source>
        <dbReference type="Proteomes" id="UP000198379"/>
    </source>
</evidence>
<evidence type="ECO:0008006" key="3">
    <source>
        <dbReference type="Google" id="ProtNLM"/>
    </source>
</evidence>
<sequence>MKIYNYISKGLVALLFVFAYIACEEDLGEVGTGIVGEVNFDTEMVDDLDVVSYSMNYPVGVQTNGAPVGVLGVYNDPVYGKTTASYLSQMALSRTNPDFGDNTVLDSVIFTLPYFARQVEVDEDGNNTFELDSIFANTGGITLSAFRSNFFLNDLDPNSNFEDPEIYFSNDVPNFQGVEGDLLFQVTDFIPQADEIILTEVTFDEDGNPILDDDNEVVKEFSERISPALRLELNTDYWTQNILEREGDDVLLNINTFNDYFRGLYLKAEDADSNGNLFLFDFSQANITLYYSFEGDDDSADPGEPSNDGFGEISLNFNGVSIIDYQNEFNPAIVTAIENSDIDNGEDNLYLKGGDGSIAIVELFGPDFDGDEVADQLEVLRTCDNIIINEANLTFYVDQDDLGAGGGALEPERLFVVDFDNNSLLIDNLIDNTAGINGPINTRTNHLGRLVREEDGNESSLGQSYRIRITQHVNNIIKNDSTNVRLALAVSQNVNVDNTAIIGGTGGIEDAQRTPISSVISPEGTILHGNLSADEAKRLKLRIFYTLTGDIDPDSPCGQILGLDN</sequence>
<reference evidence="1 2" key="1">
    <citation type="submission" date="2017-06" db="EMBL/GenBank/DDBJ databases">
        <authorList>
            <person name="Kim H.J."/>
            <person name="Triplett B.A."/>
        </authorList>
    </citation>
    <scope>NUCLEOTIDE SEQUENCE [LARGE SCALE GENOMIC DNA]</scope>
    <source>
        <strain evidence="1 2">DSM 25597</strain>
    </source>
</reference>